<feature type="domain" description="GBD/FH3" evidence="2">
    <location>
        <begin position="33"/>
        <end position="403"/>
    </location>
</feature>
<feature type="compositionally biased region" description="Basic and acidic residues" evidence="1">
    <location>
        <begin position="13"/>
        <end position="24"/>
    </location>
</feature>
<protein>
    <submittedName>
        <fullName evidence="3">Formin-b</fullName>
    </submittedName>
</protein>
<dbReference type="EMBL" id="JAPDFW010000070">
    <property type="protein sequence ID" value="KAJ5074158.1"/>
    <property type="molecule type" value="Genomic_DNA"/>
</dbReference>
<dbReference type="InterPro" id="IPR011989">
    <property type="entry name" value="ARM-like"/>
</dbReference>
<dbReference type="OrthoDB" id="1104827at2759"/>
<dbReference type="AlphaFoldDB" id="A0A9Q0RC40"/>
<organism evidence="3 4">
    <name type="scientific">Anaeramoeba ignava</name>
    <name type="common">Anaerobic marine amoeba</name>
    <dbReference type="NCBI Taxonomy" id="1746090"/>
    <lineage>
        <taxon>Eukaryota</taxon>
        <taxon>Metamonada</taxon>
        <taxon>Anaeramoebidae</taxon>
        <taxon>Anaeramoeba</taxon>
    </lineage>
</organism>
<dbReference type="GO" id="GO:0030866">
    <property type="term" value="P:cortical actin cytoskeleton organization"/>
    <property type="evidence" value="ECO:0007669"/>
    <property type="project" value="TreeGrafter"/>
</dbReference>
<dbReference type="InterPro" id="IPR043592">
    <property type="entry name" value="FMNL_animal"/>
</dbReference>
<dbReference type="Gene3D" id="1.25.10.10">
    <property type="entry name" value="Leucine-rich Repeat Variant"/>
    <property type="match status" value="1"/>
</dbReference>
<comment type="caution">
    <text evidence="3">The sequence shown here is derived from an EMBL/GenBank/DDBJ whole genome shotgun (WGS) entry which is preliminary data.</text>
</comment>
<dbReference type="InterPro" id="IPR016024">
    <property type="entry name" value="ARM-type_fold"/>
</dbReference>
<dbReference type="GO" id="GO:0005829">
    <property type="term" value="C:cytosol"/>
    <property type="evidence" value="ECO:0007669"/>
    <property type="project" value="TreeGrafter"/>
</dbReference>
<evidence type="ECO:0000256" key="1">
    <source>
        <dbReference type="SAM" id="MobiDB-lite"/>
    </source>
</evidence>
<evidence type="ECO:0000259" key="2">
    <source>
        <dbReference type="PROSITE" id="PS51232"/>
    </source>
</evidence>
<dbReference type="GO" id="GO:0031267">
    <property type="term" value="F:small GTPase binding"/>
    <property type="evidence" value="ECO:0007669"/>
    <property type="project" value="InterPro"/>
</dbReference>
<dbReference type="GO" id="GO:0051015">
    <property type="term" value="F:actin filament binding"/>
    <property type="evidence" value="ECO:0007669"/>
    <property type="project" value="TreeGrafter"/>
</dbReference>
<dbReference type="PROSITE" id="PS51232">
    <property type="entry name" value="GBD_FH3"/>
    <property type="match status" value="1"/>
</dbReference>
<dbReference type="GO" id="GO:0008360">
    <property type="term" value="P:regulation of cell shape"/>
    <property type="evidence" value="ECO:0007669"/>
    <property type="project" value="TreeGrafter"/>
</dbReference>
<feature type="region of interest" description="Disordered" evidence="1">
    <location>
        <begin position="1"/>
        <end position="42"/>
    </location>
</feature>
<dbReference type="InterPro" id="IPR010473">
    <property type="entry name" value="GTPase-bd"/>
</dbReference>
<feature type="compositionally biased region" description="Basic residues" evidence="1">
    <location>
        <begin position="1"/>
        <end position="12"/>
    </location>
</feature>
<dbReference type="Pfam" id="PF06371">
    <property type="entry name" value="Drf_GBD"/>
    <property type="match status" value="1"/>
</dbReference>
<dbReference type="SUPFAM" id="SSF48371">
    <property type="entry name" value="ARM repeat"/>
    <property type="match status" value="1"/>
</dbReference>
<dbReference type="GO" id="GO:0016477">
    <property type="term" value="P:cell migration"/>
    <property type="evidence" value="ECO:0007669"/>
    <property type="project" value="TreeGrafter"/>
</dbReference>
<dbReference type="Pfam" id="PF06367">
    <property type="entry name" value="Drf_FH3"/>
    <property type="match status" value="1"/>
</dbReference>
<dbReference type="OMA" id="PISWITE"/>
<dbReference type="PANTHER" id="PTHR45857">
    <property type="entry name" value="FORMIN-LIKE PROTEIN"/>
    <property type="match status" value="1"/>
</dbReference>
<proteinExistence type="predicted"/>
<dbReference type="Proteomes" id="UP001149090">
    <property type="component" value="Unassembled WGS sequence"/>
</dbReference>
<evidence type="ECO:0000313" key="4">
    <source>
        <dbReference type="Proteomes" id="UP001149090"/>
    </source>
</evidence>
<dbReference type="InterPro" id="IPR014768">
    <property type="entry name" value="GBD/FH3_dom"/>
</dbReference>
<dbReference type="SMART" id="SM01140">
    <property type="entry name" value="Drf_GBD"/>
    <property type="match status" value="1"/>
</dbReference>
<gene>
    <name evidence="3" type="ORF">M0811_00786</name>
</gene>
<dbReference type="SMART" id="SM01139">
    <property type="entry name" value="Drf_FH3"/>
    <property type="match status" value="1"/>
</dbReference>
<evidence type="ECO:0000313" key="3">
    <source>
        <dbReference type="EMBL" id="KAJ5074158.1"/>
    </source>
</evidence>
<sequence length="462" mass="53317">MGLFGKGKKKKEKDKQTETNEQSRPKIQMDSLPPMPPQDELNDMFSNLLTELGVPDSKRKQMEALANERKWLLLFQHKSKEEEKKFKKSTGKEEENAPKTFIDRVTQELSLETVSQLRTALSSNPISWITEFVNHNGLTVLFQKLEEVTKSSIKTDQDWNVQHELIKCLKALMNNQIGLEAVLSEQHNIFKIAMSLNSSKWGLLTTVVELLAAVCLVPPNGHKYVLESLSFVREYAKQKSRFSILMSHLQRSTKDKSSLDFKVSVMMFINTLVNSPDDIFFRIELRKEFAILGIRRMIEKLKSNKFPELQTQIEMFLEEWKSDEQETGEEIHDIPQRNENDPDEVFNYLKDNIIHTEYEKHFMSLLNSLCDASYDTSLDIWSTIDALTTRTIELAANREEDAQSLLFLIQGQGESDRIKELETYVLRQKEELEELDKNISAVVKAATLKMNELTTIIKSTTG</sequence>
<reference evidence="3" key="1">
    <citation type="submission" date="2022-10" db="EMBL/GenBank/DDBJ databases">
        <title>Novel sulphate-reducing endosymbionts in the free-living metamonad Anaeramoeba.</title>
        <authorList>
            <person name="Jerlstrom-Hultqvist J."/>
            <person name="Cepicka I."/>
            <person name="Gallot-Lavallee L."/>
            <person name="Salas-Leiva D."/>
            <person name="Curtis B.A."/>
            <person name="Zahonova K."/>
            <person name="Pipaliya S."/>
            <person name="Dacks J."/>
            <person name="Roger A.J."/>
        </authorList>
    </citation>
    <scope>NUCLEOTIDE SEQUENCE</scope>
    <source>
        <strain evidence="3">BMAN</strain>
    </source>
</reference>
<keyword evidence="4" id="KW-1185">Reference proteome</keyword>
<accession>A0A9Q0RC40</accession>
<name>A0A9Q0RC40_ANAIG</name>
<dbReference type="PANTHER" id="PTHR45857:SF4">
    <property type="entry name" value="FORMIN-LIKE PROTEIN"/>
    <property type="match status" value="1"/>
</dbReference>
<dbReference type="InterPro" id="IPR010472">
    <property type="entry name" value="FH3_dom"/>
</dbReference>